<dbReference type="EMBL" id="JBHMAF010000013">
    <property type="protein sequence ID" value="MFB9757488.1"/>
    <property type="molecule type" value="Genomic_DNA"/>
</dbReference>
<gene>
    <name evidence="2" type="ORF">ACFFMS_02875</name>
</gene>
<reference evidence="2 3" key="1">
    <citation type="submission" date="2024-09" db="EMBL/GenBank/DDBJ databases">
        <authorList>
            <person name="Sun Q."/>
            <person name="Mori K."/>
        </authorList>
    </citation>
    <scope>NUCLEOTIDE SEQUENCE [LARGE SCALE GENOMIC DNA]</scope>
    <source>
        <strain evidence="2 3">JCM 11201</strain>
    </source>
</reference>
<dbReference type="RefSeq" id="WP_379947793.1">
    <property type="nucleotide sequence ID" value="NZ_JAPCYI010000001.1"/>
</dbReference>
<sequence length="123" mass="14426">MDIFLIMAEERIRQSIQNGDFENLPGKGKPLKLDDLSGVPEDLRMGYKILKNAGMVPEEVQLKKDMLKLEDLLACCIDEQERTSLQSKLTEKELRFNQLMEKRKMRSTGAFGMYRERLLRKFR</sequence>
<dbReference type="PANTHER" id="PTHR39158">
    <property type="entry name" value="OS08G0560600 PROTEIN"/>
    <property type="match status" value="1"/>
</dbReference>
<accession>A0ABV5WA73</accession>
<dbReference type="InterPro" id="IPR052573">
    <property type="entry name" value="DnaJ_C_subfamily_28"/>
</dbReference>
<dbReference type="Pfam" id="PF09350">
    <property type="entry name" value="DJC28_CD"/>
    <property type="match status" value="1"/>
</dbReference>
<comment type="caution">
    <text evidence="2">The sequence shown here is derived from an EMBL/GenBank/DDBJ whole genome shotgun (WGS) entry which is preliminary data.</text>
</comment>
<proteinExistence type="predicted"/>
<dbReference type="PANTHER" id="PTHR39158:SF1">
    <property type="entry name" value="DNAJ HOMOLOG SUBFAMILY C MEMBER 28"/>
    <property type="match status" value="1"/>
</dbReference>
<keyword evidence="3" id="KW-1185">Reference proteome</keyword>
<protein>
    <submittedName>
        <fullName evidence="2">DUF1992 domain-containing protein</fullName>
    </submittedName>
</protein>
<evidence type="ECO:0000259" key="1">
    <source>
        <dbReference type="Pfam" id="PF09350"/>
    </source>
</evidence>
<dbReference type="Proteomes" id="UP001589609">
    <property type="component" value="Unassembled WGS sequence"/>
</dbReference>
<dbReference type="InterPro" id="IPR018961">
    <property type="entry name" value="DnaJ_homolog_subfam-C_membr-28"/>
</dbReference>
<evidence type="ECO:0000313" key="2">
    <source>
        <dbReference type="EMBL" id="MFB9757488.1"/>
    </source>
</evidence>
<name>A0ABV5WA73_9BACI</name>
<feature type="domain" description="DnaJ homologue subfamily C member 28 conserved" evidence="1">
    <location>
        <begin position="7"/>
        <end position="74"/>
    </location>
</feature>
<evidence type="ECO:0000313" key="3">
    <source>
        <dbReference type="Proteomes" id="UP001589609"/>
    </source>
</evidence>
<organism evidence="2 3">
    <name type="scientific">Ectobacillus funiculus</name>
    <dbReference type="NCBI Taxonomy" id="137993"/>
    <lineage>
        <taxon>Bacteria</taxon>
        <taxon>Bacillati</taxon>
        <taxon>Bacillota</taxon>
        <taxon>Bacilli</taxon>
        <taxon>Bacillales</taxon>
        <taxon>Bacillaceae</taxon>
        <taxon>Ectobacillus</taxon>
    </lineage>
</organism>